<comment type="caution">
    <text evidence="3">The sequence shown here is derived from an EMBL/GenBank/DDBJ whole genome shotgun (WGS) entry which is preliminary data.</text>
</comment>
<dbReference type="EMBL" id="JACJJG010000028">
    <property type="protein sequence ID" value="MBM6673599.1"/>
    <property type="molecule type" value="Genomic_DNA"/>
</dbReference>
<dbReference type="Proteomes" id="UP000706891">
    <property type="component" value="Unassembled WGS sequence"/>
</dbReference>
<organism evidence="3 4">
    <name type="scientific">Marseilla massiliensis</name>
    <dbReference type="NCBI Taxonomy" id="1841864"/>
    <lineage>
        <taxon>Bacteria</taxon>
        <taxon>Pseudomonadati</taxon>
        <taxon>Bacteroidota</taxon>
        <taxon>Bacteroidia</taxon>
        <taxon>Bacteroidales</taxon>
        <taxon>Prevotellaceae</taxon>
        <taxon>Marseilla</taxon>
    </lineage>
</organism>
<evidence type="ECO:0000256" key="1">
    <source>
        <dbReference type="ARBA" id="ARBA00007637"/>
    </source>
</evidence>
<reference evidence="3" key="1">
    <citation type="submission" date="2020-08" db="EMBL/GenBank/DDBJ databases">
        <authorList>
            <person name="Cejkova D."/>
            <person name="Kubasova T."/>
            <person name="Jahodarova E."/>
            <person name="Rychlik I."/>
        </authorList>
    </citation>
    <scope>NUCLEOTIDE SEQUENCE</scope>
    <source>
        <strain evidence="3">An824</strain>
    </source>
</reference>
<dbReference type="RefSeq" id="WP_205104391.1">
    <property type="nucleotide sequence ID" value="NZ_JACJJG010000028.1"/>
</dbReference>
<evidence type="ECO:0000259" key="2">
    <source>
        <dbReference type="Pfam" id="PF01370"/>
    </source>
</evidence>
<name>A0A939B5P3_9BACT</name>
<comment type="similarity">
    <text evidence="1">Belongs to the NAD(P)-dependent epimerase/dehydratase family.</text>
</comment>
<proteinExistence type="inferred from homology"/>
<keyword evidence="4" id="KW-1185">Reference proteome</keyword>
<dbReference type="Gene3D" id="3.40.50.720">
    <property type="entry name" value="NAD(P)-binding Rossmann-like Domain"/>
    <property type="match status" value="1"/>
</dbReference>
<protein>
    <submittedName>
        <fullName evidence="3">NAD(P)-dependent oxidoreductase</fullName>
    </submittedName>
</protein>
<dbReference type="AlphaFoldDB" id="A0A939B5P3"/>
<dbReference type="Pfam" id="PF01370">
    <property type="entry name" value="Epimerase"/>
    <property type="match status" value="1"/>
</dbReference>
<gene>
    <name evidence="3" type="ORF">H6A34_06900</name>
</gene>
<dbReference type="PANTHER" id="PTHR43000">
    <property type="entry name" value="DTDP-D-GLUCOSE 4,6-DEHYDRATASE-RELATED"/>
    <property type="match status" value="1"/>
</dbReference>
<feature type="domain" description="NAD-dependent epimerase/dehydratase" evidence="2">
    <location>
        <begin position="4"/>
        <end position="248"/>
    </location>
</feature>
<accession>A0A939B5P3</accession>
<dbReference type="InterPro" id="IPR036291">
    <property type="entry name" value="NAD(P)-bd_dom_sf"/>
</dbReference>
<dbReference type="InterPro" id="IPR001509">
    <property type="entry name" value="Epimerase_deHydtase"/>
</dbReference>
<evidence type="ECO:0000313" key="4">
    <source>
        <dbReference type="Proteomes" id="UP000706891"/>
    </source>
</evidence>
<reference evidence="3" key="2">
    <citation type="journal article" date="2021" name="Sci. Rep.">
        <title>The distribution of antibiotic resistance genes in chicken gut microbiota commensals.</title>
        <authorList>
            <person name="Juricova H."/>
            <person name="Matiasovicova J."/>
            <person name="Kubasova T."/>
            <person name="Cejkova D."/>
            <person name="Rychlik I."/>
        </authorList>
    </citation>
    <scope>NUCLEOTIDE SEQUENCE</scope>
    <source>
        <strain evidence="3">An824</strain>
    </source>
</reference>
<sequence>MKTIVVFGATGNLGAYITMDLKKHGYNVIAVGHRKSDNGFFADNGIEYVSLDINDRNSFDKLPQSGVFGVAHFAGELPSRYSYCPGKLLESIILGTYNVLDYMVKSGAEKIIFPQTPFDLYKYHNTEMAIEADMPRTFPLTGDHSVYTIAKNAAVDLIEHYAATYGISWYVFRFFTIYEYHPNPYHFNHFKWQKMPYRVLMDKAMRSEPIEIWGDPSRRKEILYVKDFTQCVRKAFESDAQGGIYNVGGKETVSLEEQIRGIVDVFSPTGHKSSISYRPDMPNSLEAHLDMSKTKRELGYEPQFSYIEAMKDLYNEMKTEPFAQLWGKGADYVKQYPNEE</sequence>
<dbReference type="SUPFAM" id="SSF51735">
    <property type="entry name" value="NAD(P)-binding Rossmann-fold domains"/>
    <property type="match status" value="1"/>
</dbReference>
<evidence type="ECO:0000313" key="3">
    <source>
        <dbReference type="EMBL" id="MBM6673599.1"/>
    </source>
</evidence>